<accession>A0A9P1M327</accession>
<feature type="compositionally biased region" description="Basic and acidic residues" evidence="1">
    <location>
        <begin position="283"/>
        <end position="300"/>
    </location>
</feature>
<reference evidence="3" key="2">
    <citation type="submission" date="2024-04" db="EMBL/GenBank/DDBJ databases">
        <authorList>
            <person name="Chen Y."/>
            <person name="Shah S."/>
            <person name="Dougan E. K."/>
            <person name="Thang M."/>
            <person name="Chan C."/>
        </authorList>
    </citation>
    <scope>NUCLEOTIDE SEQUENCE [LARGE SCALE GENOMIC DNA]</scope>
</reference>
<feature type="compositionally biased region" description="Basic residues" evidence="1">
    <location>
        <begin position="1072"/>
        <end position="1081"/>
    </location>
</feature>
<feature type="compositionally biased region" description="Acidic residues" evidence="1">
    <location>
        <begin position="528"/>
        <end position="542"/>
    </location>
</feature>
<evidence type="ECO:0000313" key="4">
    <source>
        <dbReference type="EMBL" id="CAL4806249.1"/>
    </source>
</evidence>
<dbReference type="PANTHER" id="PTHR36812:SF9">
    <property type="entry name" value="MYB-LIKE PROTEIN X ISOFORM X1"/>
    <property type="match status" value="1"/>
</dbReference>
<reference evidence="2" key="1">
    <citation type="submission" date="2022-10" db="EMBL/GenBank/DDBJ databases">
        <authorList>
            <person name="Chen Y."/>
            <person name="Dougan E. K."/>
            <person name="Chan C."/>
            <person name="Rhodes N."/>
            <person name="Thang M."/>
        </authorList>
    </citation>
    <scope>NUCLEOTIDE SEQUENCE</scope>
</reference>
<evidence type="ECO:0000256" key="1">
    <source>
        <dbReference type="SAM" id="MobiDB-lite"/>
    </source>
</evidence>
<feature type="region of interest" description="Disordered" evidence="1">
    <location>
        <begin position="814"/>
        <end position="884"/>
    </location>
</feature>
<dbReference type="EMBL" id="CAMXCT020006722">
    <property type="protein sequence ID" value="CAL1172312.1"/>
    <property type="molecule type" value="Genomic_DNA"/>
</dbReference>
<proteinExistence type="predicted"/>
<keyword evidence="5" id="KW-1185">Reference proteome</keyword>
<feature type="region of interest" description="Disordered" evidence="1">
    <location>
        <begin position="700"/>
        <end position="748"/>
    </location>
</feature>
<feature type="compositionally biased region" description="Basic and acidic residues" evidence="1">
    <location>
        <begin position="143"/>
        <end position="197"/>
    </location>
</feature>
<feature type="compositionally biased region" description="Basic and acidic residues" evidence="1">
    <location>
        <begin position="242"/>
        <end position="257"/>
    </location>
</feature>
<feature type="region of interest" description="Disordered" evidence="1">
    <location>
        <begin position="51"/>
        <end position="215"/>
    </location>
</feature>
<feature type="compositionally biased region" description="Acidic residues" evidence="1">
    <location>
        <begin position="634"/>
        <end position="644"/>
    </location>
</feature>
<feature type="region of interest" description="Disordered" evidence="1">
    <location>
        <begin position="623"/>
        <end position="647"/>
    </location>
</feature>
<feature type="compositionally biased region" description="Acidic residues" evidence="1">
    <location>
        <begin position="55"/>
        <end position="73"/>
    </location>
</feature>
<feature type="compositionally biased region" description="Basic and acidic residues" evidence="1">
    <location>
        <begin position="708"/>
        <end position="718"/>
    </location>
</feature>
<feature type="compositionally biased region" description="Basic and acidic residues" evidence="1">
    <location>
        <begin position="420"/>
        <end position="461"/>
    </location>
</feature>
<organism evidence="2">
    <name type="scientific">Cladocopium goreaui</name>
    <dbReference type="NCBI Taxonomy" id="2562237"/>
    <lineage>
        <taxon>Eukaryota</taxon>
        <taxon>Sar</taxon>
        <taxon>Alveolata</taxon>
        <taxon>Dinophyceae</taxon>
        <taxon>Suessiales</taxon>
        <taxon>Symbiodiniaceae</taxon>
        <taxon>Cladocopium</taxon>
    </lineage>
</organism>
<feature type="compositionally biased region" description="Acidic residues" evidence="1">
    <location>
        <begin position="1089"/>
        <end position="1102"/>
    </location>
</feature>
<feature type="non-terminal residue" evidence="2">
    <location>
        <position position="1420"/>
    </location>
</feature>
<dbReference type="PANTHER" id="PTHR36812">
    <property type="entry name" value="NEUROFILAMENT TRIPLET M PROTEIN-LIKE PROTEIN"/>
    <property type="match status" value="1"/>
</dbReference>
<protein>
    <submittedName>
        <fullName evidence="4">Cyclin-related protein, putative</fullName>
    </submittedName>
</protein>
<feature type="compositionally biased region" description="Basic and acidic residues" evidence="1">
    <location>
        <begin position="831"/>
        <end position="856"/>
    </location>
</feature>
<feature type="region of interest" description="Disordered" evidence="1">
    <location>
        <begin position="660"/>
        <end position="687"/>
    </location>
</feature>
<gene>
    <name evidence="2" type="ORF">C1SCF055_LOCUS43467</name>
</gene>
<dbReference type="EMBL" id="CAMXCT010006722">
    <property type="protein sequence ID" value="CAI4018937.1"/>
    <property type="molecule type" value="Genomic_DNA"/>
</dbReference>
<name>A0A9P1M327_9DINO</name>
<evidence type="ECO:0000313" key="3">
    <source>
        <dbReference type="EMBL" id="CAL1172312.1"/>
    </source>
</evidence>
<evidence type="ECO:0000313" key="5">
    <source>
        <dbReference type="Proteomes" id="UP001152797"/>
    </source>
</evidence>
<dbReference type="EMBL" id="CAMXCT030006722">
    <property type="protein sequence ID" value="CAL4806249.1"/>
    <property type="molecule type" value="Genomic_DNA"/>
</dbReference>
<feature type="compositionally biased region" description="Basic and acidic residues" evidence="1">
    <location>
        <begin position="375"/>
        <end position="403"/>
    </location>
</feature>
<evidence type="ECO:0000313" key="2">
    <source>
        <dbReference type="EMBL" id="CAI4018937.1"/>
    </source>
</evidence>
<feature type="compositionally biased region" description="Basic and acidic residues" evidence="1">
    <location>
        <begin position="471"/>
        <end position="493"/>
    </location>
</feature>
<feature type="compositionally biased region" description="Basic and acidic residues" evidence="1">
    <location>
        <begin position="326"/>
        <end position="362"/>
    </location>
</feature>
<dbReference type="Proteomes" id="UP001152797">
    <property type="component" value="Unassembled WGS sequence"/>
</dbReference>
<feature type="region of interest" description="Disordered" evidence="1">
    <location>
        <begin position="241"/>
        <end position="579"/>
    </location>
</feature>
<feature type="region of interest" description="Disordered" evidence="1">
    <location>
        <begin position="1056"/>
        <end position="1104"/>
    </location>
</feature>
<feature type="compositionally biased region" description="Polar residues" evidence="1">
    <location>
        <begin position="739"/>
        <end position="748"/>
    </location>
</feature>
<feature type="compositionally biased region" description="Basic and acidic residues" evidence="1">
    <location>
        <begin position="101"/>
        <end position="136"/>
    </location>
</feature>
<comment type="caution">
    <text evidence="2">The sequence shown here is derived from an EMBL/GenBank/DDBJ whole genome shotgun (WGS) entry which is preliminary data.</text>
</comment>
<sequence>MALVPYDPEDKKCASALAEAWEKVTVLGKAMTRETLVQNFEVLALAIKYVGTRDESDDEEEWESEEETDDNEMEVGRDCFGFSEDKLANVNGLTQDAGAPGKEKTKEAEGKEDQKDAELGPKTTFEEGSPKEDQKKPVLVPEPTEKSREAEGQKGEGLKPKEKMKEAEDKDDTGGKGVRSAEAEINQDDGKLTEKTKGSKKTLPGPTWPLDSHPDRVREYLVKWNMLSKVEDKPVEANLATAKDEKNLLQERQRPDGWAEVGDFVQPGVQAPQKPRGRKKKTKNDDGNENDGRDLNDSKPKPSSSRAPKKRPEKDDNEDGLGAGPETKKGTRKRAPEKTEAEDGDGKEADQRSQKKDVEAKKTTRQAAVNKKAQKKDEPKDKKKENEDPGQKVEDSKVLERQTKSAKRKKQNNDDDDDAEASHKKAKSAKEKEAAEKNGDGDKRDSPGPEPKKRACKRTPEQAEEQDQDKDEYKEMEKQEQMDTQEQKDKEEDKEMDESQQSNPHEGKRPYEPEQNNPDPGVAKSEEPETAEPAEPENEDGRDEERGRRRSRQPRDLTVAQREARAKASRKSSAYHVARSRALRNGCCEETAKQIGKRVRLSVASYDIKLGGARDLPLHVPRSEADVTSMDSPAAEEENEEEAEAAQRRIDQLTREIGALDGVPEKPQSGEGTHLHEPRSAGNFVPGWAHASAGELTERQLRHAPTMRLEDTLSRDSLEVAATPKRVDSSPAQSPVEPDNQTTPFDQRQVNPDAHFTIRFTPGWEYVLDAALHNMGEPYTDFVIEDKFGHSYPIDGEGKLARMPSGADVFPLSLLSAPPPEEVEPGAPLEPTHETHESEKEKEVDDVRKEDSHIDKSPAVAVTPPAPGVNSGGDHPPSIPPGGDMYADGSYWKMKRYAEQASKGKVQASPEIGKLWGTQAGRSLLENQQFNHLKRTMVTHAVKWATEKGLVRTNPVHGAKEYRVAVFEKFNNKERDRTATSATVGAEDRRILVVVWHRLSYLGPQSVTCFRCFSKGNAHAEKLSKIDSERAKESFKKKVTGLLVGLQKEEFTLNNTLKRARAVKPPAEPKPKSGRRRRPGKTPKIEPDENHDDAADEDDEAEMPTPEGELALTQGHELGALRDGQIEDAELADELAREVLSDYLMGVGVNGPVLRFAAIACKGDWAFARKAYHLESGWQCKRICHICSSVDWHNPTDEAEWVQEHEAGNAPTAIKVGNPPPFLEIPGLADAKSMELDYCHANHLGIGIDAAASTVVLLARLGHFGNDSFERRLSVGYGGFMSWTNDFPTSLGGKAYDTALILSWLESEMCQPSDIWRQLRAEPLYMMARYYVSCANAFFRICRSSGIFLRGEKRRMALKHGMDMNEAYAKCATLAYRKQWRLYKFRPKYHLVCHIDEAERPKKLKRGKKAKRPKFSALSR</sequence>